<dbReference type="AlphaFoldDB" id="A0A2M8F0U8"/>
<evidence type="ECO:0000256" key="1">
    <source>
        <dbReference type="ARBA" id="ARBA00004141"/>
    </source>
</evidence>
<evidence type="ECO:0000256" key="2">
    <source>
        <dbReference type="ARBA" id="ARBA00022692"/>
    </source>
</evidence>
<dbReference type="GO" id="GO:0032153">
    <property type="term" value="C:cell division site"/>
    <property type="evidence" value="ECO:0007669"/>
    <property type="project" value="TreeGrafter"/>
</dbReference>
<dbReference type="Proteomes" id="UP000231383">
    <property type="component" value="Unassembled WGS sequence"/>
</dbReference>
<evidence type="ECO:0000256" key="4">
    <source>
        <dbReference type="ARBA" id="ARBA00022989"/>
    </source>
</evidence>
<feature type="transmembrane region" description="Helical" evidence="6">
    <location>
        <begin position="68"/>
        <end position="86"/>
    </location>
</feature>
<dbReference type="GO" id="GO:0051301">
    <property type="term" value="P:cell division"/>
    <property type="evidence" value="ECO:0007669"/>
    <property type="project" value="InterPro"/>
</dbReference>
<name>A0A2M8F0U8_9BACT</name>
<keyword evidence="2 6" id="KW-0812">Transmembrane</keyword>
<proteinExistence type="predicted"/>
<evidence type="ECO:0000256" key="5">
    <source>
        <dbReference type="ARBA" id="ARBA00023136"/>
    </source>
</evidence>
<accession>A0A2M8F0U8</accession>
<dbReference type="EMBL" id="PFSC01000059">
    <property type="protein sequence ID" value="PJC32918.1"/>
    <property type="molecule type" value="Genomic_DNA"/>
</dbReference>
<evidence type="ECO:0000313" key="8">
    <source>
        <dbReference type="Proteomes" id="UP000231383"/>
    </source>
</evidence>
<keyword evidence="4 6" id="KW-1133">Transmembrane helix</keyword>
<evidence type="ECO:0000256" key="3">
    <source>
        <dbReference type="ARBA" id="ARBA00022960"/>
    </source>
</evidence>
<keyword evidence="3" id="KW-0133">Cell shape</keyword>
<feature type="transmembrane region" description="Helical" evidence="6">
    <location>
        <begin position="40"/>
        <end position="56"/>
    </location>
</feature>
<evidence type="ECO:0000313" key="7">
    <source>
        <dbReference type="EMBL" id="PJC32918.1"/>
    </source>
</evidence>
<organism evidence="7 8">
    <name type="scientific">Candidatus Roizmanbacteria bacterium CG_4_9_14_0_2_um_filter_39_13</name>
    <dbReference type="NCBI Taxonomy" id="1974839"/>
    <lineage>
        <taxon>Bacteria</taxon>
        <taxon>Candidatus Roizmaniibacteriota</taxon>
    </lineage>
</organism>
<comment type="subcellular location">
    <subcellularLocation>
        <location evidence="1">Membrane</location>
        <topology evidence="1">Multi-pass membrane protein</topology>
    </subcellularLocation>
</comment>
<gene>
    <name evidence="7" type="ORF">CO051_02285</name>
</gene>
<evidence type="ECO:0000256" key="6">
    <source>
        <dbReference type="SAM" id="Phobius"/>
    </source>
</evidence>
<sequence length="93" mass="10480">FFFKFDFVLVAVTLLLLGVSLLTLYSLSVASGVDYFLKQTVFAIFGLVSMFLVGFLDYRHIQKYSTALYFLTIFILSLVLLFGTTVRGTAGWL</sequence>
<feature type="non-terminal residue" evidence="7">
    <location>
        <position position="1"/>
    </location>
</feature>
<dbReference type="GO" id="GO:0015648">
    <property type="term" value="F:lipid-linked peptidoglycan transporter activity"/>
    <property type="evidence" value="ECO:0007669"/>
    <property type="project" value="TreeGrafter"/>
</dbReference>
<dbReference type="GO" id="GO:0008360">
    <property type="term" value="P:regulation of cell shape"/>
    <property type="evidence" value="ECO:0007669"/>
    <property type="project" value="UniProtKB-KW"/>
</dbReference>
<evidence type="ECO:0008006" key="9">
    <source>
        <dbReference type="Google" id="ProtNLM"/>
    </source>
</evidence>
<dbReference type="GO" id="GO:0005886">
    <property type="term" value="C:plasma membrane"/>
    <property type="evidence" value="ECO:0007669"/>
    <property type="project" value="TreeGrafter"/>
</dbReference>
<dbReference type="PANTHER" id="PTHR30474:SF1">
    <property type="entry name" value="PEPTIDOGLYCAN GLYCOSYLTRANSFERASE MRDB"/>
    <property type="match status" value="1"/>
</dbReference>
<feature type="non-terminal residue" evidence="7">
    <location>
        <position position="93"/>
    </location>
</feature>
<dbReference type="PANTHER" id="PTHR30474">
    <property type="entry name" value="CELL CYCLE PROTEIN"/>
    <property type="match status" value="1"/>
</dbReference>
<protein>
    <recommendedName>
        <fullName evidence="9">Rod shape-determining protein RodA</fullName>
    </recommendedName>
</protein>
<comment type="caution">
    <text evidence="7">The sequence shown here is derived from an EMBL/GenBank/DDBJ whole genome shotgun (WGS) entry which is preliminary data.</text>
</comment>
<keyword evidence="5 6" id="KW-0472">Membrane</keyword>
<dbReference type="InterPro" id="IPR001182">
    <property type="entry name" value="FtsW/RodA"/>
</dbReference>
<reference evidence="8" key="1">
    <citation type="submission" date="2017-09" db="EMBL/GenBank/DDBJ databases">
        <title>Depth-based differentiation of microbial function through sediment-hosted aquifers and enrichment of novel symbionts in the deep terrestrial subsurface.</title>
        <authorList>
            <person name="Probst A.J."/>
            <person name="Ladd B."/>
            <person name="Jarett J.K."/>
            <person name="Geller-Mcgrath D.E."/>
            <person name="Sieber C.M.K."/>
            <person name="Emerson J.B."/>
            <person name="Anantharaman K."/>
            <person name="Thomas B.C."/>
            <person name="Malmstrom R."/>
            <person name="Stieglmeier M."/>
            <person name="Klingl A."/>
            <person name="Woyke T."/>
            <person name="Ryan C.M."/>
            <person name="Banfield J.F."/>
        </authorList>
    </citation>
    <scope>NUCLEOTIDE SEQUENCE [LARGE SCALE GENOMIC DNA]</scope>
</reference>
<dbReference type="Pfam" id="PF01098">
    <property type="entry name" value="FTSW_RODA_SPOVE"/>
    <property type="match status" value="1"/>
</dbReference>